<organism evidence="5 6">
    <name type="scientific">Aquimarina litoralis</name>
    <dbReference type="NCBI Taxonomy" id="584605"/>
    <lineage>
        <taxon>Bacteria</taxon>
        <taxon>Pseudomonadati</taxon>
        <taxon>Bacteroidota</taxon>
        <taxon>Flavobacteriia</taxon>
        <taxon>Flavobacteriales</taxon>
        <taxon>Flavobacteriaceae</taxon>
        <taxon>Aquimarina</taxon>
    </lineage>
</organism>
<name>A0ABN1III8_9FLAO</name>
<gene>
    <name evidence="5" type="ORF">GCM10009430_07930</name>
</gene>
<dbReference type="Pfam" id="PF14312">
    <property type="entry name" value="FG-GAP_2"/>
    <property type="match status" value="7"/>
</dbReference>
<dbReference type="InterPro" id="IPR013517">
    <property type="entry name" value="FG-GAP"/>
</dbReference>
<dbReference type="NCBIfam" id="TIGR04183">
    <property type="entry name" value="Por_Secre_tail"/>
    <property type="match status" value="1"/>
</dbReference>
<proteinExistence type="predicted"/>
<reference evidence="5 6" key="1">
    <citation type="journal article" date="2019" name="Int. J. Syst. Evol. Microbiol.">
        <title>The Global Catalogue of Microorganisms (GCM) 10K type strain sequencing project: providing services to taxonomists for standard genome sequencing and annotation.</title>
        <authorList>
            <consortium name="The Broad Institute Genomics Platform"/>
            <consortium name="The Broad Institute Genome Sequencing Center for Infectious Disease"/>
            <person name="Wu L."/>
            <person name="Ma J."/>
        </authorList>
    </citation>
    <scope>NUCLEOTIDE SEQUENCE [LARGE SCALE GENOMIC DNA]</scope>
    <source>
        <strain evidence="5 6">JCM 15974</strain>
    </source>
</reference>
<dbReference type="SUPFAM" id="SSF69318">
    <property type="entry name" value="Integrin alpha N-terminal domain"/>
    <property type="match status" value="2"/>
</dbReference>
<dbReference type="Gene3D" id="2.130.10.130">
    <property type="entry name" value="Integrin alpha, N-terminal"/>
    <property type="match status" value="2"/>
</dbReference>
<dbReference type="Pfam" id="PF18962">
    <property type="entry name" value="Por_Secre_tail"/>
    <property type="match status" value="1"/>
</dbReference>
<protein>
    <recommendedName>
        <fullName evidence="4">Secretion system C-terminal sorting domain-containing protein</fullName>
    </recommendedName>
</protein>
<evidence type="ECO:0000313" key="6">
    <source>
        <dbReference type="Proteomes" id="UP001501758"/>
    </source>
</evidence>
<dbReference type="Proteomes" id="UP001501758">
    <property type="component" value="Unassembled WGS sequence"/>
</dbReference>
<keyword evidence="3" id="KW-0325">Glycoprotein</keyword>
<evidence type="ECO:0000256" key="1">
    <source>
        <dbReference type="ARBA" id="ARBA00022729"/>
    </source>
</evidence>
<keyword evidence="1" id="KW-0732">Signal</keyword>
<feature type="domain" description="Secretion system C-terminal sorting" evidence="4">
    <location>
        <begin position="469"/>
        <end position="540"/>
    </location>
</feature>
<dbReference type="InterPro" id="IPR013519">
    <property type="entry name" value="Int_alpha_beta-p"/>
</dbReference>
<keyword evidence="6" id="KW-1185">Reference proteome</keyword>
<evidence type="ECO:0000313" key="5">
    <source>
        <dbReference type="EMBL" id="GAA0714560.1"/>
    </source>
</evidence>
<accession>A0ABN1III8</accession>
<keyword evidence="2" id="KW-0677">Repeat</keyword>
<dbReference type="EMBL" id="BAAAGE010000001">
    <property type="protein sequence ID" value="GAA0714560.1"/>
    <property type="molecule type" value="Genomic_DNA"/>
</dbReference>
<dbReference type="PANTHER" id="PTHR36220:SF1">
    <property type="entry name" value="GAMMA TUBULIN COMPLEX COMPONENT C-TERMINAL DOMAIN-CONTAINING PROTEIN"/>
    <property type="match status" value="1"/>
</dbReference>
<evidence type="ECO:0000256" key="3">
    <source>
        <dbReference type="ARBA" id="ARBA00023180"/>
    </source>
</evidence>
<sequence>MSKQLLFITTLICIISVKAQNISIETKLTASDRAAVDNFGWSIDVDNNYAVIGAPFKNEFGSGGAVREDVGAVYIFETDNTGNWNEVNKISASDAQIDDRFGWTVAVDGIYIVVGAPYEDEDVNGMNTLNNAGAIYIYERDDTTGIWSEVQKIVASDRQENDNFGYAVAIDDDFIAVGSFLEDEDGIGNNTIQDAGSVYMIKKGANGIWGESQKIVASDRDFFNWFGEKVSISNDYLVVAAKEESEDAQGNNYLGEAGAAYIFHKDGSDNWSQTQKITASDRSVFANFGTDVSIDGNFIAVGAILEGEDALGQNTLTEAGAAYIFEKTNSGIWIQVDKLVPSDRNTGDEFGISVSIHGDHVIVGANREDEDENGGNTLNSSGSAYIYERDSFGSWNQIQKVVASDRSNVDNFGFDVSLSEEYAFIGANWENEDENDTNSLSNSGSVYLVNRSPLLNVIEQPDTESYFSLFPNPVKEQLFVEFENIQSKGTIKIYDLLGREKYIKNYNNVKRMNITFEGVAGYYFVKIEDVNGAEIIKKFIKL</sequence>
<evidence type="ECO:0000259" key="4">
    <source>
        <dbReference type="Pfam" id="PF18962"/>
    </source>
</evidence>
<evidence type="ECO:0000256" key="2">
    <source>
        <dbReference type="ARBA" id="ARBA00022737"/>
    </source>
</evidence>
<comment type="caution">
    <text evidence="5">The sequence shown here is derived from an EMBL/GenBank/DDBJ whole genome shotgun (WGS) entry which is preliminary data.</text>
</comment>
<dbReference type="PANTHER" id="PTHR36220">
    <property type="entry name" value="UNNAMED PRODUCT"/>
    <property type="match status" value="1"/>
</dbReference>
<dbReference type="InterPro" id="IPR026444">
    <property type="entry name" value="Secre_tail"/>
</dbReference>
<dbReference type="RefSeq" id="WP_343910722.1">
    <property type="nucleotide sequence ID" value="NZ_BAAAGE010000001.1"/>
</dbReference>
<dbReference type="SMART" id="SM00191">
    <property type="entry name" value="Int_alpha"/>
    <property type="match status" value="6"/>
</dbReference>
<dbReference type="InterPro" id="IPR028994">
    <property type="entry name" value="Integrin_alpha_N"/>
</dbReference>